<feature type="domain" description="ANTAR" evidence="6">
    <location>
        <begin position="192"/>
        <end position="253"/>
    </location>
</feature>
<feature type="region of interest" description="Disordered" evidence="5">
    <location>
        <begin position="1"/>
        <end position="21"/>
    </location>
</feature>
<dbReference type="OrthoDB" id="4629915at2"/>
<dbReference type="Pfam" id="PF13185">
    <property type="entry name" value="GAF_2"/>
    <property type="match status" value="1"/>
</dbReference>
<protein>
    <submittedName>
        <fullName evidence="7">GAF domain-containing protein</fullName>
    </submittedName>
</protein>
<dbReference type="GO" id="GO:0003723">
    <property type="term" value="F:RNA binding"/>
    <property type="evidence" value="ECO:0007669"/>
    <property type="project" value="InterPro"/>
</dbReference>
<reference evidence="8" key="1">
    <citation type="submission" date="2016-10" db="EMBL/GenBank/DDBJ databases">
        <authorList>
            <person name="Varghese N."/>
            <person name="Submissions S."/>
        </authorList>
    </citation>
    <scope>NUCLEOTIDE SEQUENCE [LARGE SCALE GENOMIC DNA]</scope>
    <source>
        <strain evidence="8">CGMCC 4.3525</strain>
    </source>
</reference>
<evidence type="ECO:0000313" key="7">
    <source>
        <dbReference type="EMBL" id="SES18985.1"/>
    </source>
</evidence>
<gene>
    <name evidence="7" type="ORF">SAMN05216188_12591</name>
</gene>
<dbReference type="GO" id="GO:0016301">
    <property type="term" value="F:kinase activity"/>
    <property type="evidence" value="ECO:0007669"/>
    <property type="project" value="UniProtKB-KW"/>
</dbReference>
<dbReference type="SUPFAM" id="SSF55781">
    <property type="entry name" value="GAF domain-like"/>
    <property type="match status" value="1"/>
</dbReference>
<dbReference type="PIRSF" id="PIRSF036625">
    <property type="entry name" value="GAF_ANTAR"/>
    <property type="match status" value="1"/>
</dbReference>
<evidence type="ECO:0000256" key="5">
    <source>
        <dbReference type="SAM" id="MobiDB-lite"/>
    </source>
</evidence>
<dbReference type="InterPro" id="IPR036388">
    <property type="entry name" value="WH-like_DNA-bd_sf"/>
</dbReference>
<accession>A0A1H9VBD1</accession>
<dbReference type="Pfam" id="PF03861">
    <property type="entry name" value="ANTAR"/>
    <property type="match status" value="1"/>
</dbReference>
<evidence type="ECO:0000259" key="6">
    <source>
        <dbReference type="PROSITE" id="PS50921"/>
    </source>
</evidence>
<dbReference type="STRING" id="402600.SAMN05216188_12591"/>
<dbReference type="InterPro" id="IPR003018">
    <property type="entry name" value="GAF"/>
</dbReference>
<dbReference type="InterPro" id="IPR012074">
    <property type="entry name" value="GAF_ANTAR"/>
</dbReference>
<dbReference type="Gene3D" id="3.30.450.40">
    <property type="match status" value="1"/>
</dbReference>
<dbReference type="InterPro" id="IPR005561">
    <property type="entry name" value="ANTAR"/>
</dbReference>
<keyword evidence="3" id="KW-0805">Transcription regulation</keyword>
<keyword evidence="4" id="KW-0804">Transcription</keyword>
<dbReference type="SUPFAM" id="SSF52172">
    <property type="entry name" value="CheY-like"/>
    <property type="match status" value="1"/>
</dbReference>
<feature type="compositionally biased region" description="Basic and acidic residues" evidence="5">
    <location>
        <begin position="10"/>
        <end position="19"/>
    </location>
</feature>
<evidence type="ECO:0000313" key="8">
    <source>
        <dbReference type="Proteomes" id="UP000199352"/>
    </source>
</evidence>
<organism evidence="7 8">
    <name type="scientific">Lentzea xinjiangensis</name>
    <dbReference type="NCBI Taxonomy" id="402600"/>
    <lineage>
        <taxon>Bacteria</taxon>
        <taxon>Bacillati</taxon>
        <taxon>Actinomycetota</taxon>
        <taxon>Actinomycetes</taxon>
        <taxon>Pseudonocardiales</taxon>
        <taxon>Pseudonocardiaceae</taxon>
        <taxon>Lentzea</taxon>
    </lineage>
</organism>
<dbReference type="SMART" id="SM01012">
    <property type="entry name" value="ANTAR"/>
    <property type="match status" value="1"/>
</dbReference>
<evidence type="ECO:0000256" key="3">
    <source>
        <dbReference type="ARBA" id="ARBA00023015"/>
    </source>
</evidence>
<dbReference type="RefSeq" id="WP_089959712.1">
    <property type="nucleotide sequence ID" value="NZ_FOFR01000025.1"/>
</dbReference>
<dbReference type="EMBL" id="FOFR01000025">
    <property type="protein sequence ID" value="SES18985.1"/>
    <property type="molecule type" value="Genomic_DNA"/>
</dbReference>
<dbReference type="Gene3D" id="1.10.10.10">
    <property type="entry name" value="Winged helix-like DNA-binding domain superfamily/Winged helix DNA-binding domain"/>
    <property type="match status" value="1"/>
</dbReference>
<dbReference type="Proteomes" id="UP000199352">
    <property type="component" value="Unassembled WGS sequence"/>
</dbReference>
<dbReference type="InterPro" id="IPR011006">
    <property type="entry name" value="CheY-like_superfamily"/>
</dbReference>
<keyword evidence="2" id="KW-0418">Kinase</keyword>
<name>A0A1H9VBD1_9PSEU</name>
<evidence type="ECO:0000256" key="1">
    <source>
        <dbReference type="ARBA" id="ARBA00022679"/>
    </source>
</evidence>
<keyword evidence="1" id="KW-0808">Transferase</keyword>
<dbReference type="PROSITE" id="PS50921">
    <property type="entry name" value="ANTAR"/>
    <property type="match status" value="1"/>
</dbReference>
<sequence>MTTDKAGWTADREAFRGGRELSGGGPLAGQFAELTRALLNAPTVADVLDQVVTAAHRVIPGADLVSITLRTADDCFHTPVVTNVVAAELDRIQYETGEGPCVEASRNPGPAEIRSDDLATETAWPRFGPEAARLGFHSVLSVALAPNARPPRYSGALNVYSRRPGALAPDAHEPALLLATHASLALAGTTAVTRADLTVAQLHRALESRDVIGQAKGVLMARRGIGADEAFDELRRASQDLNIKLTALARLVTARNAEADLLPADD</sequence>
<evidence type="ECO:0000256" key="4">
    <source>
        <dbReference type="ARBA" id="ARBA00023163"/>
    </source>
</evidence>
<proteinExistence type="predicted"/>
<evidence type="ECO:0000256" key="2">
    <source>
        <dbReference type="ARBA" id="ARBA00022777"/>
    </source>
</evidence>
<dbReference type="AlphaFoldDB" id="A0A1H9VBD1"/>
<dbReference type="InterPro" id="IPR029016">
    <property type="entry name" value="GAF-like_dom_sf"/>
</dbReference>
<keyword evidence="8" id="KW-1185">Reference proteome</keyword>